<sequence length="947" mass="100003">MATSSESKLQLIITGDNQSATEAIDGVAKGISDLSETVSSLMSRLAEAATSLGDFGRSIAEMGDSIAGASGRLSTLGSDASKQAQMVAESANEMTKSFSDVGKVASDAADTAVKSFDTLNTAVRQTATTTSEATRAIESEAGALRTQSEALDTAAKAASTYHQDQMLGLIGIQMLGASMTEVGVKGAELFAGAIKSAMDFQAMMSRVGAALKTTGGDTAQNIKNLSNLAMQLDQTSLFSMNDISDMMQALAKQGLSYQQIYGGAAKATITLAQATDTSLTDTGTVITDVIHEFNLNGSQMTPVINAISGALHQANISMSDFYNSMKYVGPLASQLGLNVNDVSQALGLLAQHGIKGSQAGTTLRRMLMNLQPSTAAATAEFKQLGLVTANGTNLFYNANGTLKSMGDIVDILHSHLEGLTAAQKENALRTMFGVYALSGMEVIAGTTKQRWDALTQSMANTSAAEVAAQKMNNLQGHLKEFTSTLQTIGTQMATFMMPILNNIVEGLQGLAGKFKDLAPWMQHAIFIIVGVGSALAILAGTLLTTAAAVAFMRPGWVLIGETISNVGTRIGTFITETIPNFVKGLFTMSTAEEEAGVAANGMLGIWGLVIAGVITLVTLLITHWQQVVQWVQQNFGINIPQVLKAMGQIFSDVWNGIKNAVDAAWNYIQPTLMQGITAISNFWRQIWPELQQIFQAAWQAMKVIIEVSVLPMWITMKIALQAFQAAWSSIWDLIKAAFKLTWDTIETIVKVAWDLVSGIIEIGLALLTGHWSTAWKDLQTMALNIWNALKDGIGNIVQDLQNVVMDAINALIKGVLGAFDGLVTAAQNIWNKIVSIFSQKPPTPQMPSVPSASTATPNIPHFAAGGIVTKPTLAVLGEGGSPEAVVPLQGLNNLNGGGYSVGLPSNLSRAGMGGNNVTIGNINITVPNGDANKIAQALKVQLSRAIS</sequence>
<dbReference type="RefSeq" id="WP_274455682.1">
    <property type="nucleotide sequence ID" value="NZ_CP067097.1"/>
</dbReference>
<evidence type="ECO:0000313" key="4">
    <source>
        <dbReference type="EMBL" id="MDQ0188273.1"/>
    </source>
</evidence>
<name>A0ABT9XD97_9BACL</name>
<dbReference type="NCBIfam" id="TIGR01760">
    <property type="entry name" value="tape_meas_TP901"/>
    <property type="match status" value="1"/>
</dbReference>
<feature type="transmembrane region" description="Helical" evidence="2">
    <location>
        <begin position="524"/>
        <end position="551"/>
    </location>
</feature>
<gene>
    <name evidence="4" type="ORF">J2S03_000077</name>
</gene>
<keyword evidence="2" id="KW-0812">Transmembrane</keyword>
<evidence type="ECO:0000259" key="3">
    <source>
        <dbReference type="Pfam" id="PF10145"/>
    </source>
</evidence>
<comment type="caution">
    <text evidence="4">The sequence shown here is derived from an EMBL/GenBank/DDBJ whole genome shotgun (WGS) entry which is preliminary data.</text>
</comment>
<feature type="transmembrane region" description="Helical" evidence="2">
    <location>
        <begin position="603"/>
        <end position="624"/>
    </location>
</feature>
<evidence type="ECO:0000256" key="2">
    <source>
        <dbReference type="SAM" id="Phobius"/>
    </source>
</evidence>
<dbReference type="InterPro" id="IPR010090">
    <property type="entry name" value="Phage_tape_meas"/>
</dbReference>
<organism evidence="4 5">
    <name type="scientific">Alicyclobacillus cycloheptanicus</name>
    <dbReference type="NCBI Taxonomy" id="1457"/>
    <lineage>
        <taxon>Bacteria</taxon>
        <taxon>Bacillati</taxon>
        <taxon>Bacillota</taxon>
        <taxon>Bacilli</taxon>
        <taxon>Bacillales</taxon>
        <taxon>Alicyclobacillaceae</taxon>
        <taxon>Alicyclobacillus</taxon>
    </lineage>
</organism>
<accession>A0ABT9XD97</accession>
<keyword evidence="5" id="KW-1185">Reference proteome</keyword>
<protein>
    <submittedName>
        <fullName evidence="4">TP901 family phage tail tape measure protein</fullName>
    </submittedName>
</protein>
<keyword evidence="2" id="KW-0472">Membrane</keyword>
<dbReference type="EMBL" id="JAUSTP010000001">
    <property type="protein sequence ID" value="MDQ0188273.1"/>
    <property type="molecule type" value="Genomic_DNA"/>
</dbReference>
<evidence type="ECO:0000313" key="5">
    <source>
        <dbReference type="Proteomes" id="UP001232973"/>
    </source>
</evidence>
<dbReference type="Pfam" id="PF10145">
    <property type="entry name" value="PhageMin_Tail"/>
    <property type="match status" value="1"/>
</dbReference>
<proteinExistence type="predicted"/>
<evidence type="ECO:0000256" key="1">
    <source>
        <dbReference type="ARBA" id="ARBA00022612"/>
    </source>
</evidence>
<keyword evidence="1" id="KW-1188">Viral release from host cell</keyword>
<dbReference type="Gene3D" id="1.20.120.20">
    <property type="entry name" value="Apolipoprotein"/>
    <property type="match status" value="1"/>
</dbReference>
<dbReference type="PANTHER" id="PTHR37813">
    <property type="entry name" value="FELS-2 PROPHAGE PROTEIN"/>
    <property type="match status" value="1"/>
</dbReference>
<dbReference type="PANTHER" id="PTHR37813:SF1">
    <property type="entry name" value="FELS-2 PROPHAGE PROTEIN"/>
    <property type="match status" value="1"/>
</dbReference>
<keyword evidence="2" id="KW-1133">Transmembrane helix</keyword>
<dbReference type="Proteomes" id="UP001232973">
    <property type="component" value="Unassembled WGS sequence"/>
</dbReference>
<reference evidence="4 5" key="1">
    <citation type="submission" date="2023-07" db="EMBL/GenBank/DDBJ databases">
        <title>Genomic Encyclopedia of Type Strains, Phase IV (KMG-IV): sequencing the most valuable type-strain genomes for metagenomic binning, comparative biology and taxonomic classification.</title>
        <authorList>
            <person name="Goeker M."/>
        </authorList>
    </citation>
    <scope>NUCLEOTIDE SEQUENCE [LARGE SCALE GENOMIC DNA]</scope>
    <source>
        <strain evidence="4 5">DSM 4006</strain>
    </source>
</reference>
<feature type="domain" description="Phage tail tape measure protein" evidence="3">
    <location>
        <begin position="227"/>
        <end position="433"/>
    </location>
</feature>